<sequence>MEEYLNARVTHLELSGIRKFFNMVAEFDDVVSLTIGQPDFPTPLHIKEAAKQAVDEDFTVYTHNAGFLGLRDAAAKYMLKKYNVSYEAESEVIVTTGASEAIDISLRTILKEGDEVILPGPIYPGYEPIVRLCGAVPVLADITKSSFKMNAEVISGYITDKTKCIIIPYPSNPTGVTLTREELMEIAELVRGKGIFILADEIYSELVFDQQHTSIAEFLKGQTILINGLSKSHSMTGWRIGFLFAPKEIVQHILKVHQYNVSCASSISQKAAYAAVTAGFDDTAAMRDEYKRRRDYVYSRLVEMDLEVVKPDGAFYFFVKLPEAYSSSQDFALELLKKQKVALVPGDAFSPLGEGYVRLSYAYSMDTLKRALDRLQLFLKK</sequence>
<dbReference type="EC" id="2.6.1.-" evidence="6"/>
<dbReference type="GO" id="GO:0006520">
    <property type="term" value="P:amino acid metabolic process"/>
    <property type="evidence" value="ECO:0007669"/>
    <property type="project" value="InterPro"/>
</dbReference>
<evidence type="ECO:0000313" key="8">
    <source>
        <dbReference type="EMBL" id="PLT28924.1"/>
    </source>
</evidence>
<dbReference type="RefSeq" id="WP_101643796.1">
    <property type="nucleotide sequence ID" value="NZ_PGUY01000048.1"/>
</dbReference>
<organism evidence="8 9">
    <name type="scientific">Peribacillus deserti</name>
    <dbReference type="NCBI Taxonomy" id="673318"/>
    <lineage>
        <taxon>Bacteria</taxon>
        <taxon>Bacillati</taxon>
        <taxon>Bacillota</taxon>
        <taxon>Bacilli</taxon>
        <taxon>Bacillales</taxon>
        <taxon>Bacillaceae</taxon>
        <taxon>Peribacillus</taxon>
    </lineage>
</organism>
<dbReference type="SUPFAM" id="SSF53383">
    <property type="entry name" value="PLP-dependent transferases"/>
    <property type="match status" value="1"/>
</dbReference>
<keyword evidence="4 6" id="KW-0808">Transferase</keyword>
<dbReference type="FunFam" id="3.40.640.10:FF:000033">
    <property type="entry name" value="Aspartate aminotransferase"/>
    <property type="match status" value="1"/>
</dbReference>
<keyword evidence="9" id="KW-1185">Reference proteome</keyword>
<dbReference type="OrthoDB" id="9802328at2"/>
<evidence type="ECO:0000256" key="2">
    <source>
        <dbReference type="ARBA" id="ARBA00007441"/>
    </source>
</evidence>
<evidence type="ECO:0000256" key="3">
    <source>
        <dbReference type="ARBA" id="ARBA00022576"/>
    </source>
</evidence>
<dbReference type="Gene3D" id="3.90.1150.10">
    <property type="entry name" value="Aspartate Aminotransferase, domain 1"/>
    <property type="match status" value="1"/>
</dbReference>
<dbReference type="InterPro" id="IPR015424">
    <property type="entry name" value="PyrdxlP-dep_Trfase"/>
</dbReference>
<dbReference type="GO" id="GO:0030170">
    <property type="term" value="F:pyridoxal phosphate binding"/>
    <property type="evidence" value="ECO:0007669"/>
    <property type="project" value="InterPro"/>
</dbReference>
<evidence type="ECO:0000256" key="1">
    <source>
        <dbReference type="ARBA" id="ARBA00001933"/>
    </source>
</evidence>
<dbReference type="PRINTS" id="PR00753">
    <property type="entry name" value="ACCSYNTHASE"/>
</dbReference>
<reference evidence="8 9" key="1">
    <citation type="submission" date="2017-11" db="EMBL/GenBank/DDBJ databases">
        <title>Comparitive Functional Genomics of Dry Heat Resistant strains isolated from the Viking Spacecraft.</title>
        <authorList>
            <person name="Seuylemezian A."/>
            <person name="Cooper K."/>
            <person name="Vaishampayan P."/>
        </authorList>
    </citation>
    <scope>NUCLEOTIDE SEQUENCE [LARGE SCALE GENOMIC DNA]</scope>
    <source>
        <strain evidence="8 9">V1-29</strain>
    </source>
</reference>
<evidence type="ECO:0000313" key="9">
    <source>
        <dbReference type="Proteomes" id="UP000234748"/>
    </source>
</evidence>
<dbReference type="GO" id="GO:0008483">
    <property type="term" value="F:transaminase activity"/>
    <property type="evidence" value="ECO:0007669"/>
    <property type="project" value="UniProtKB-KW"/>
</dbReference>
<dbReference type="InterPro" id="IPR015422">
    <property type="entry name" value="PyrdxlP-dep_Trfase_small"/>
</dbReference>
<name>A0A2N5M3I3_9BACI</name>
<comment type="caution">
    <text evidence="8">The sequence shown here is derived from an EMBL/GenBank/DDBJ whole genome shotgun (WGS) entry which is preliminary data.</text>
</comment>
<dbReference type="PANTHER" id="PTHR46383:SF4">
    <property type="entry name" value="AMINOTRANSFERASE"/>
    <property type="match status" value="1"/>
</dbReference>
<dbReference type="InterPro" id="IPR015421">
    <property type="entry name" value="PyrdxlP-dep_Trfase_major"/>
</dbReference>
<dbReference type="PANTHER" id="PTHR46383">
    <property type="entry name" value="ASPARTATE AMINOTRANSFERASE"/>
    <property type="match status" value="1"/>
</dbReference>
<keyword evidence="5" id="KW-0663">Pyridoxal phosphate</keyword>
<gene>
    <name evidence="8" type="ORF">CUU66_15645</name>
</gene>
<evidence type="ECO:0000256" key="6">
    <source>
        <dbReference type="RuleBase" id="RU000481"/>
    </source>
</evidence>
<dbReference type="Pfam" id="PF00155">
    <property type="entry name" value="Aminotran_1_2"/>
    <property type="match status" value="1"/>
</dbReference>
<dbReference type="EMBL" id="PGUY01000048">
    <property type="protein sequence ID" value="PLT28924.1"/>
    <property type="molecule type" value="Genomic_DNA"/>
</dbReference>
<evidence type="ECO:0000256" key="4">
    <source>
        <dbReference type="ARBA" id="ARBA00022679"/>
    </source>
</evidence>
<comment type="similarity">
    <text evidence="2 6">Belongs to the class-I pyridoxal-phosphate-dependent aminotransferase family.</text>
</comment>
<dbReference type="Proteomes" id="UP000234748">
    <property type="component" value="Unassembled WGS sequence"/>
</dbReference>
<evidence type="ECO:0000256" key="5">
    <source>
        <dbReference type="ARBA" id="ARBA00022898"/>
    </source>
</evidence>
<dbReference type="InterPro" id="IPR004838">
    <property type="entry name" value="NHTrfase_class1_PyrdxlP-BS"/>
</dbReference>
<protein>
    <recommendedName>
        <fullName evidence="6">Aminotransferase</fullName>
        <ecNumber evidence="6">2.6.1.-</ecNumber>
    </recommendedName>
</protein>
<comment type="cofactor">
    <cofactor evidence="1 6">
        <name>pyridoxal 5'-phosphate</name>
        <dbReference type="ChEBI" id="CHEBI:597326"/>
    </cofactor>
</comment>
<feature type="domain" description="Aminotransferase class I/classII large" evidence="7">
    <location>
        <begin position="29"/>
        <end position="375"/>
    </location>
</feature>
<dbReference type="Gene3D" id="3.40.640.10">
    <property type="entry name" value="Type I PLP-dependent aspartate aminotransferase-like (Major domain)"/>
    <property type="match status" value="1"/>
</dbReference>
<dbReference type="CDD" id="cd00609">
    <property type="entry name" value="AAT_like"/>
    <property type="match status" value="1"/>
</dbReference>
<keyword evidence="3 6" id="KW-0032">Aminotransferase</keyword>
<dbReference type="InterPro" id="IPR004839">
    <property type="entry name" value="Aminotransferase_I/II_large"/>
</dbReference>
<accession>A0A2N5M3I3</accession>
<evidence type="ECO:0000259" key="7">
    <source>
        <dbReference type="Pfam" id="PF00155"/>
    </source>
</evidence>
<proteinExistence type="inferred from homology"/>
<dbReference type="AlphaFoldDB" id="A0A2N5M3I3"/>
<dbReference type="NCBIfam" id="NF005817">
    <property type="entry name" value="PRK07683.1"/>
    <property type="match status" value="1"/>
</dbReference>
<dbReference type="PROSITE" id="PS00105">
    <property type="entry name" value="AA_TRANSFER_CLASS_1"/>
    <property type="match status" value="1"/>
</dbReference>
<dbReference type="InterPro" id="IPR050596">
    <property type="entry name" value="AspAT/PAT-like"/>
</dbReference>